<dbReference type="PANTHER" id="PTHR43017:SF1">
    <property type="entry name" value="ACETYLTRANSFERASE YJL218W-RELATED"/>
    <property type="match status" value="1"/>
</dbReference>
<dbReference type="InterPro" id="IPR001451">
    <property type="entry name" value="Hexapep"/>
</dbReference>
<comment type="caution">
    <text evidence="7">The sequence shown here is derived from an EMBL/GenBank/DDBJ whole genome shotgun (WGS) entry which is preliminary data.</text>
</comment>
<dbReference type="EMBL" id="NIPR01000045">
    <property type="protein sequence ID" value="PMD68277.1"/>
    <property type="molecule type" value="Genomic_DNA"/>
</dbReference>
<keyword evidence="3" id="KW-0677">Repeat</keyword>
<comment type="similarity">
    <text evidence="1 5">Belongs to the transferase hexapeptide repeat family.</text>
</comment>
<evidence type="ECO:0000256" key="4">
    <source>
        <dbReference type="ARBA" id="ARBA00023315"/>
    </source>
</evidence>
<name>A0A2N7ASF7_9LACO</name>
<gene>
    <name evidence="7" type="ORF">CBP76_10070</name>
</gene>
<dbReference type="Pfam" id="PF00132">
    <property type="entry name" value="Hexapep"/>
    <property type="match status" value="1"/>
</dbReference>
<dbReference type="Pfam" id="PF12464">
    <property type="entry name" value="Mac"/>
    <property type="match status" value="1"/>
</dbReference>
<evidence type="ECO:0000259" key="6">
    <source>
        <dbReference type="SMART" id="SM01266"/>
    </source>
</evidence>
<dbReference type="InterPro" id="IPR018357">
    <property type="entry name" value="Hexapep_transf_CS"/>
</dbReference>
<evidence type="ECO:0000256" key="3">
    <source>
        <dbReference type="ARBA" id="ARBA00022737"/>
    </source>
</evidence>
<sequence length="202" mass="22974">MRTEKEKMLAGDLYIAHDDELRVDFKKAKKLVREYNHTTEEQTDDRKRIIDELFQKHGKSTYLEPPYYTDYGCHTVVGDNFYANYECIILDIADVKIGDNVLFGPRVGLYTAGHPIDAVIRNEAFEYGKPITIGNNVWVGGNVVINPGVTIGNNVVIGSGAVVTKDIPDDVIAVGNPCKVLRKINEQDKNYWELEKQRYYEN</sequence>
<protein>
    <recommendedName>
        <fullName evidence="5">Acetyltransferase</fullName>
        <ecNumber evidence="5">2.3.1.-</ecNumber>
    </recommendedName>
</protein>
<dbReference type="OrthoDB" id="9812571at2"/>
<organism evidence="7 8">
    <name type="scientific">Companilactobacillus nuruki</name>
    <dbReference type="NCBI Taxonomy" id="1993540"/>
    <lineage>
        <taxon>Bacteria</taxon>
        <taxon>Bacillati</taxon>
        <taxon>Bacillota</taxon>
        <taxon>Bacilli</taxon>
        <taxon>Lactobacillales</taxon>
        <taxon>Lactobacillaceae</taxon>
        <taxon>Companilactobacillus</taxon>
    </lineage>
</organism>
<evidence type="ECO:0000256" key="5">
    <source>
        <dbReference type="RuleBase" id="RU367021"/>
    </source>
</evidence>
<dbReference type="AlphaFoldDB" id="A0A2N7ASF7"/>
<dbReference type="InterPro" id="IPR024688">
    <property type="entry name" value="Mac_dom"/>
</dbReference>
<dbReference type="InterPro" id="IPR011004">
    <property type="entry name" value="Trimer_LpxA-like_sf"/>
</dbReference>
<dbReference type="PANTHER" id="PTHR43017">
    <property type="entry name" value="GALACTOSIDE O-ACETYLTRANSFERASE"/>
    <property type="match status" value="1"/>
</dbReference>
<feature type="domain" description="Maltose/galactoside acetyltransferase" evidence="6">
    <location>
        <begin position="5"/>
        <end position="59"/>
    </location>
</feature>
<dbReference type="Proteomes" id="UP000235649">
    <property type="component" value="Unassembled WGS sequence"/>
</dbReference>
<reference evidence="7 8" key="1">
    <citation type="submission" date="2017-05" db="EMBL/GenBank/DDBJ databases">
        <title>Lactobacillus nurukis nov., sp. nov., isolated from nuruk.</title>
        <authorList>
            <person name="Kim S.-J."/>
        </authorList>
    </citation>
    <scope>NUCLEOTIDE SEQUENCE [LARGE SCALE GENOMIC DNA]</scope>
    <source>
        <strain evidence="7 8">SYF10-1a</strain>
    </source>
</reference>
<dbReference type="CDD" id="cd03357">
    <property type="entry name" value="LbH_MAT_GAT"/>
    <property type="match status" value="1"/>
</dbReference>
<evidence type="ECO:0000256" key="2">
    <source>
        <dbReference type="ARBA" id="ARBA00022679"/>
    </source>
</evidence>
<dbReference type="EC" id="2.3.1.-" evidence="5"/>
<dbReference type="PROSITE" id="PS00101">
    <property type="entry name" value="HEXAPEP_TRANSFERASES"/>
    <property type="match status" value="1"/>
</dbReference>
<accession>A0A2N7ASF7</accession>
<evidence type="ECO:0000313" key="8">
    <source>
        <dbReference type="Proteomes" id="UP000235649"/>
    </source>
</evidence>
<keyword evidence="4 5" id="KW-0012">Acyltransferase</keyword>
<dbReference type="SMART" id="SM01266">
    <property type="entry name" value="Mac"/>
    <property type="match status" value="1"/>
</dbReference>
<keyword evidence="2 5" id="KW-0808">Transferase</keyword>
<dbReference type="GO" id="GO:0008870">
    <property type="term" value="F:galactoside O-acetyltransferase activity"/>
    <property type="evidence" value="ECO:0007669"/>
    <property type="project" value="TreeGrafter"/>
</dbReference>
<dbReference type="InterPro" id="IPR039369">
    <property type="entry name" value="LacA-like"/>
</dbReference>
<keyword evidence="8" id="KW-1185">Reference proteome</keyword>
<dbReference type="FunFam" id="2.160.10.10:FF:000008">
    <property type="entry name" value="Maltose O-acetyltransferase"/>
    <property type="match status" value="1"/>
</dbReference>
<dbReference type="Gene3D" id="2.160.10.10">
    <property type="entry name" value="Hexapeptide repeat proteins"/>
    <property type="match status" value="1"/>
</dbReference>
<proteinExistence type="inferred from homology"/>
<dbReference type="SUPFAM" id="SSF51161">
    <property type="entry name" value="Trimeric LpxA-like enzymes"/>
    <property type="match status" value="1"/>
</dbReference>
<dbReference type="RefSeq" id="WP_102196757.1">
    <property type="nucleotide sequence ID" value="NZ_NIPR01000045.1"/>
</dbReference>
<evidence type="ECO:0000256" key="1">
    <source>
        <dbReference type="ARBA" id="ARBA00007274"/>
    </source>
</evidence>
<evidence type="ECO:0000313" key="7">
    <source>
        <dbReference type="EMBL" id="PMD68277.1"/>
    </source>
</evidence>